<feature type="transmembrane region" description="Helical" evidence="7">
    <location>
        <begin position="41"/>
        <end position="71"/>
    </location>
</feature>
<accession>A0A5S3QIK9</accession>
<gene>
    <name evidence="9" type="ORF">FFL34_06230</name>
</gene>
<dbReference type="RefSeq" id="WP_138602468.1">
    <property type="nucleotide sequence ID" value="NZ_VCIA01000001.1"/>
</dbReference>
<feature type="domain" description="Citrate transporter-like" evidence="8">
    <location>
        <begin position="4"/>
        <end position="91"/>
    </location>
</feature>
<dbReference type="InterPro" id="IPR051679">
    <property type="entry name" value="DASS-Related_Transporters"/>
</dbReference>
<feature type="transmembrane region" description="Helical" evidence="7">
    <location>
        <begin position="83"/>
        <end position="104"/>
    </location>
</feature>
<comment type="caution">
    <text evidence="9">The sequence shown here is derived from an EMBL/GenBank/DDBJ whole genome shotgun (WGS) entry which is preliminary data.</text>
</comment>
<sequence length="145" mass="15522">MYLSVLLLIASALGIGTAMRKTGLADWIANGLLEIGQPLGLLALLFIVYFLTNLFTEMITNTASAVLMLPIGIEMAETVGVDSAGFAVVIAIAASASFITPIGYQTNLIVYEPGGYTFTDYMKVGLPLSLMVMVTSVLIIYNVWF</sequence>
<dbReference type="PANTHER" id="PTHR43652:SF2">
    <property type="entry name" value="BASIC AMINO ACID ANTIPORTER YFCC-RELATED"/>
    <property type="match status" value="1"/>
</dbReference>
<name>A0A5S3QIK9_9BACI</name>
<evidence type="ECO:0000256" key="6">
    <source>
        <dbReference type="ARBA" id="ARBA00023136"/>
    </source>
</evidence>
<protein>
    <submittedName>
        <fullName evidence="9">TRAP transporter large permease subunit</fullName>
    </submittedName>
</protein>
<dbReference type="Proteomes" id="UP000306980">
    <property type="component" value="Unassembled WGS sequence"/>
</dbReference>
<dbReference type="EMBL" id="VCIA01000001">
    <property type="protein sequence ID" value="TMN21752.1"/>
    <property type="molecule type" value="Genomic_DNA"/>
</dbReference>
<keyword evidence="3 7" id="KW-0812">Transmembrane</keyword>
<dbReference type="Pfam" id="PF03600">
    <property type="entry name" value="CitMHS"/>
    <property type="match status" value="1"/>
</dbReference>
<dbReference type="GO" id="GO:0055085">
    <property type="term" value="P:transmembrane transport"/>
    <property type="evidence" value="ECO:0007669"/>
    <property type="project" value="InterPro"/>
</dbReference>
<evidence type="ECO:0000256" key="4">
    <source>
        <dbReference type="ARBA" id="ARBA00022737"/>
    </source>
</evidence>
<evidence type="ECO:0000256" key="3">
    <source>
        <dbReference type="ARBA" id="ARBA00022692"/>
    </source>
</evidence>
<dbReference type="InterPro" id="IPR004680">
    <property type="entry name" value="Cit_transptr-like_dom"/>
</dbReference>
<evidence type="ECO:0000256" key="1">
    <source>
        <dbReference type="ARBA" id="ARBA00004141"/>
    </source>
</evidence>
<comment type="subcellular location">
    <subcellularLocation>
        <location evidence="1">Membrane</location>
        <topology evidence="1">Multi-pass membrane protein</topology>
    </subcellularLocation>
</comment>
<evidence type="ECO:0000256" key="2">
    <source>
        <dbReference type="ARBA" id="ARBA00022448"/>
    </source>
</evidence>
<keyword evidence="4" id="KW-0677">Repeat</keyword>
<evidence type="ECO:0000256" key="7">
    <source>
        <dbReference type="SAM" id="Phobius"/>
    </source>
</evidence>
<keyword evidence="5 7" id="KW-1133">Transmembrane helix</keyword>
<evidence type="ECO:0000313" key="9">
    <source>
        <dbReference type="EMBL" id="TMN21752.1"/>
    </source>
</evidence>
<organism evidence="9 10">
    <name type="scientific">Lentibacillus cibarius</name>
    <dbReference type="NCBI Taxonomy" id="2583219"/>
    <lineage>
        <taxon>Bacteria</taxon>
        <taxon>Bacillati</taxon>
        <taxon>Bacillota</taxon>
        <taxon>Bacilli</taxon>
        <taxon>Bacillales</taxon>
        <taxon>Bacillaceae</taxon>
        <taxon>Lentibacillus</taxon>
    </lineage>
</organism>
<evidence type="ECO:0000259" key="8">
    <source>
        <dbReference type="Pfam" id="PF03600"/>
    </source>
</evidence>
<keyword evidence="6 7" id="KW-0472">Membrane</keyword>
<feature type="transmembrane region" description="Helical" evidence="7">
    <location>
        <begin position="124"/>
        <end position="144"/>
    </location>
</feature>
<dbReference type="AlphaFoldDB" id="A0A5S3QIK9"/>
<dbReference type="PANTHER" id="PTHR43652">
    <property type="entry name" value="BASIC AMINO ACID ANTIPORTER YFCC-RELATED"/>
    <property type="match status" value="1"/>
</dbReference>
<proteinExistence type="predicted"/>
<dbReference type="PROSITE" id="PS01271">
    <property type="entry name" value="NA_SULFATE"/>
    <property type="match status" value="1"/>
</dbReference>
<reference evidence="9 10" key="1">
    <citation type="submission" date="2019-05" db="EMBL/GenBank/DDBJ databases">
        <title>Genomic analysis of Lentibacillus sp. NKC220-2.</title>
        <authorList>
            <person name="Oh Y.J."/>
        </authorList>
    </citation>
    <scope>NUCLEOTIDE SEQUENCE [LARGE SCALE GENOMIC DNA]</scope>
    <source>
        <strain evidence="9 10">NKC220-2</strain>
    </source>
</reference>
<keyword evidence="2" id="KW-0813">Transport</keyword>
<dbReference type="GO" id="GO:0005886">
    <property type="term" value="C:plasma membrane"/>
    <property type="evidence" value="ECO:0007669"/>
    <property type="project" value="TreeGrafter"/>
</dbReference>
<dbReference type="OrthoDB" id="9765532at2"/>
<evidence type="ECO:0000256" key="5">
    <source>
        <dbReference type="ARBA" id="ARBA00022989"/>
    </source>
</evidence>
<dbReference type="InterPro" id="IPR031312">
    <property type="entry name" value="Na/sul_symport_CS"/>
</dbReference>
<evidence type="ECO:0000313" key="10">
    <source>
        <dbReference type="Proteomes" id="UP000306980"/>
    </source>
</evidence>